<proteinExistence type="predicted"/>
<organism evidence="1">
    <name type="scientific">marine sediment metagenome</name>
    <dbReference type="NCBI Taxonomy" id="412755"/>
    <lineage>
        <taxon>unclassified sequences</taxon>
        <taxon>metagenomes</taxon>
        <taxon>ecological metagenomes</taxon>
    </lineage>
</organism>
<dbReference type="AlphaFoldDB" id="X1QPY1"/>
<accession>X1QPY1</accession>
<gene>
    <name evidence="1" type="ORF">S06H3_54713</name>
</gene>
<reference evidence="1" key="1">
    <citation type="journal article" date="2014" name="Front. Microbiol.">
        <title>High frequency of phylogenetically diverse reductive dehalogenase-homologous genes in deep subseafloor sedimentary metagenomes.</title>
        <authorList>
            <person name="Kawai M."/>
            <person name="Futagami T."/>
            <person name="Toyoda A."/>
            <person name="Takaki Y."/>
            <person name="Nishi S."/>
            <person name="Hori S."/>
            <person name="Arai W."/>
            <person name="Tsubouchi T."/>
            <person name="Morono Y."/>
            <person name="Uchiyama I."/>
            <person name="Ito T."/>
            <person name="Fujiyama A."/>
            <person name="Inagaki F."/>
            <person name="Takami H."/>
        </authorList>
    </citation>
    <scope>NUCLEOTIDE SEQUENCE</scope>
    <source>
        <strain evidence="1">Expedition CK06-06</strain>
    </source>
</reference>
<dbReference type="EMBL" id="BARV01035025">
    <property type="protein sequence ID" value="GAI52995.1"/>
    <property type="molecule type" value="Genomic_DNA"/>
</dbReference>
<evidence type="ECO:0000313" key="1">
    <source>
        <dbReference type="EMBL" id="GAI52995.1"/>
    </source>
</evidence>
<protein>
    <submittedName>
        <fullName evidence="1">Uncharacterized protein</fullName>
    </submittedName>
</protein>
<sequence length="54" mass="6189">MTGGDETDNCWICGAKLENPIRQYCAKCYDKMLVERERKEDAAIAAYLKMEGKK</sequence>
<comment type="caution">
    <text evidence="1">The sequence shown here is derived from an EMBL/GenBank/DDBJ whole genome shotgun (WGS) entry which is preliminary data.</text>
</comment>
<name>X1QPY1_9ZZZZ</name>